<dbReference type="CDD" id="cd22362">
    <property type="entry name" value="TnsA_endonuclease-like"/>
    <property type="match status" value="1"/>
</dbReference>
<dbReference type="InterPro" id="IPR011856">
    <property type="entry name" value="tRNA_endonuc-like_dom_sf"/>
</dbReference>
<comment type="caution">
    <text evidence="3">The sequence shown here is derived from an EMBL/GenBank/DDBJ whole genome shotgun (WGS) entry which is preliminary data.</text>
</comment>
<evidence type="ECO:0000259" key="2">
    <source>
        <dbReference type="Pfam" id="PF08722"/>
    </source>
</evidence>
<sequence length="294" mass="33200">MTCMTSGPSKEQGMRQSNWTEKKIAEILAKGYGSGSGASYKPWLEVTDFSSSGRSRRVFGLKTGRIHHLFSDVEFDIFLAAEWSRSVVDIREQYPLDRDLSQTVAQELKIQHPCYPGTRVPTVMTVDFLLTVVEHGGKRLVALNAKRDEEAEEENSLAKLEIQRTYFEKLEIEHYLIYHSQIPKQKVMNIAWIRDAQLKPGEVEPRPGYFAALCSRMSRELMAPTYANISLADYCQSFDERHGLEAGSGLRVARMLIQELSLSVNLESKDLTRESLGSVMMTSRPGQLRAFGGV</sequence>
<dbReference type="OrthoDB" id="5291587at2"/>
<dbReference type="AlphaFoldDB" id="A0A2S9KAN9"/>
<dbReference type="Pfam" id="PF08721">
    <property type="entry name" value="Tn7_Tnp_TnsA_C"/>
    <property type="match status" value="1"/>
</dbReference>
<keyword evidence="3" id="KW-0378">Hydrolase</keyword>
<dbReference type="InterPro" id="IPR014832">
    <property type="entry name" value="TnsA_C"/>
</dbReference>
<protein>
    <submittedName>
        <fullName evidence="3">Heteromeric transposase endonuclease subunit TnsA</fullName>
    </submittedName>
</protein>
<dbReference type="SUPFAM" id="SSF52980">
    <property type="entry name" value="Restriction endonuclease-like"/>
    <property type="match status" value="1"/>
</dbReference>
<evidence type="ECO:0000313" key="3">
    <source>
        <dbReference type="EMBL" id="PRD67500.1"/>
    </source>
</evidence>
<dbReference type="InterPro" id="IPR036388">
    <property type="entry name" value="WH-like_DNA-bd_sf"/>
</dbReference>
<dbReference type="InterPro" id="IPR014833">
    <property type="entry name" value="TnsA_N"/>
</dbReference>
<feature type="domain" description="TnsA endonuclease C-terminal" evidence="1">
    <location>
        <begin position="181"/>
        <end position="265"/>
    </location>
</feature>
<evidence type="ECO:0000313" key="4">
    <source>
        <dbReference type="Proteomes" id="UP000238326"/>
    </source>
</evidence>
<dbReference type="Proteomes" id="UP000238326">
    <property type="component" value="Unassembled WGS sequence"/>
</dbReference>
<dbReference type="Pfam" id="PF08722">
    <property type="entry name" value="Tn7_TnsA-like_N"/>
    <property type="match status" value="1"/>
</dbReference>
<keyword evidence="3" id="KW-0540">Nuclease</keyword>
<gene>
    <name evidence="3" type="ORF">C6P61_16075</name>
</gene>
<dbReference type="GO" id="GO:0004519">
    <property type="term" value="F:endonuclease activity"/>
    <property type="evidence" value="ECO:0007669"/>
    <property type="project" value="UniProtKB-KW"/>
</dbReference>
<organism evidence="3 4">
    <name type="scientific">Malikia spinosa</name>
    <dbReference type="NCBI Taxonomy" id="86180"/>
    <lineage>
        <taxon>Bacteria</taxon>
        <taxon>Pseudomonadati</taxon>
        <taxon>Pseudomonadota</taxon>
        <taxon>Betaproteobacteria</taxon>
        <taxon>Burkholderiales</taxon>
        <taxon>Comamonadaceae</taxon>
        <taxon>Malikia</taxon>
    </lineage>
</organism>
<dbReference type="Gene3D" id="1.10.10.10">
    <property type="entry name" value="Winged helix-like DNA-binding domain superfamily/Winged helix DNA-binding domain"/>
    <property type="match status" value="1"/>
</dbReference>
<reference evidence="3 4" key="1">
    <citation type="submission" date="2018-03" db="EMBL/GenBank/DDBJ databases">
        <title>Comparative genomics illustrates the genes involved in a hyperalkaliphilic mechanisms of Serpentinomonas isolated from highly-alkaline calcium-rich serpentinized springs.</title>
        <authorList>
            <person name="Suzuki S."/>
            <person name="Ishii S."/>
            <person name="Walworth N."/>
            <person name="Bird L."/>
            <person name="Kuenen J.G."/>
            <person name="Nealson K.H."/>
        </authorList>
    </citation>
    <scope>NUCLEOTIDE SEQUENCE [LARGE SCALE GENOMIC DNA]</scope>
    <source>
        <strain evidence="3 4">83</strain>
    </source>
</reference>
<dbReference type="GO" id="GO:0003676">
    <property type="term" value="F:nucleic acid binding"/>
    <property type="evidence" value="ECO:0007669"/>
    <property type="project" value="InterPro"/>
</dbReference>
<name>A0A2S9KAN9_9BURK</name>
<dbReference type="Gene3D" id="3.40.1350.10">
    <property type="match status" value="1"/>
</dbReference>
<feature type="domain" description="TnsA endonuclease N-terminal" evidence="2">
    <location>
        <begin position="85"/>
        <end position="177"/>
    </location>
</feature>
<keyword evidence="3" id="KW-0255">Endonuclease</keyword>
<proteinExistence type="predicted"/>
<keyword evidence="4" id="KW-1185">Reference proteome</keyword>
<accession>A0A2S9KAN9</accession>
<dbReference type="EMBL" id="PVLR01000057">
    <property type="protein sequence ID" value="PRD67500.1"/>
    <property type="molecule type" value="Genomic_DNA"/>
</dbReference>
<dbReference type="InterPro" id="IPR011335">
    <property type="entry name" value="Restrct_endonuc-II-like"/>
</dbReference>
<evidence type="ECO:0000259" key="1">
    <source>
        <dbReference type="Pfam" id="PF08721"/>
    </source>
</evidence>